<gene>
    <name evidence="2" type="ORF">ANN_05875</name>
</gene>
<name>A0ABQ8TC00_PERAM</name>
<feature type="region of interest" description="Disordered" evidence="1">
    <location>
        <begin position="212"/>
        <end position="261"/>
    </location>
</feature>
<evidence type="ECO:0000313" key="2">
    <source>
        <dbReference type="EMBL" id="KAJ4444086.1"/>
    </source>
</evidence>
<sequence>MAGLCEDGNEPPGSLKVSKGRHSKFEERTQYFISNFEESEGGPLHANRIRRNQKFLVIMQERHMSPVINGNCPLSGISVVTSDVTKDSSRMRRDIVKWIRMDLLRWNQHVAIESLPSPKEELFLSVSEGFNSVLQKLGFGGRNSNCTKDKKLQKPERAKCPCCAAPVCHVTPRCGGLRVALQSNSFQPARYKCVMGLKICVLLFGALEGGGGSQTEAGRPSRQPKTRDHRGLQLTRRPGDPRQSSPPEFQPALLRRHRRAV</sequence>
<proteinExistence type="predicted"/>
<comment type="caution">
    <text evidence="2">The sequence shown here is derived from an EMBL/GenBank/DDBJ whole genome shotgun (WGS) entry which is preliminary data.</text>
</comment>
<keyword evidence="3" id="KW-1185">Reference proteome</keyword>
<reference evidence="2 3" key="1">
    <citation type="journal article" date="2022" name="Allergy">
        <title>Genome assembly and annotation of Periplaneta americana reveal a comprehensive cockroach allergen profile.</title>
        <authorList>
            <person name="Wang L."/>
            <person name="Xiong Q."/>
            <person name="Saelim N."/>
            <person name="Wang L."/>
            <person name="Nong W."/>
            <person name="Wan A.T."/>
            <person name="Shi M."/>
            <person name="Liu X."/>
            <person name="Cao Q."/>
            <person name="Hui J.H.L."/>
            <person name="Sookrung N."/>
            <person name="Leung T.F."/>
            <person name="Tungtrongchitr A."/>
            <person name="Tsui S.K.W."/>
        </authorList>
    </citation>
    <scope>NUCLEOTIDE SEQUENCE [LARGE SCALE GENOMIC DNA]</scope>
    <source>
        <strain evidence="2">PWHHKU_190912</strain>
    </source>
</reference>
<dbReference type="Proteomes" id="UP001148838">
    <property type="component" value="Unassembled WGS sequence"/>
</dbReference>
<evidence type="ECO:0000313" key="3">
    <source>
        <dbReference type="Proteomes" id="UP001148838"/>
    </source>
</evidence>
<dbReference type="EMBL" id="JAJSOF020000011">
    <property type="protein sequence ID" value="KAJ4444086.1"/>
    <property type="molecule type" value="Genomic_DNA"/>
</dbReference>
<evidence type="ECO:0000256" key="1">
    <source>
        <dbReference type="SAM" id="MobiDB-lite"/>
    </source>
</evidence>
<protein>
    <submittedName>
        <fullName evidence="2">Uncharacterized protein</fullName>
    </submittedName>
</protein>
<organism evidence="2 3">
    <name type="scientific">Periplaneta americana</name>
    <name type="common">American cockroach</name>
    <name type="synonym">Blatta americana</name>
    <dbReference type="NCBI Taxonomy" id="6978"/>
    <lineage>
        <taxon>Eukaryota</taxon>
        <taxon>Metazoa</taxon>
        <taxon>Ecdysozoa</taxon>
        <taxon>Arthropoda</taxon>
        <taxon>Hexapoda</taxon>
        <taxon>Insecta</taxon>
        <taxon>Pterygota</taxon>
        <taxon>Neoptera</taxon>
        <taxon>Polyneoptera</taxon>
        <taxon>Dictyoptera</taxon>
        <taxon>Blattodea</taxon>
        <taxon>Blattoidea</taxon>
        <taxon>Blattidae</taxon>
        <taxon>Blattinae</taxon>
        <taxon>Periplaneta</taxon>
    </lineage>
</organism>
<feature type="region of interest" description="Disordered" evidence="1">
    <location>
        <begin position="1"/>
        <end position="22"/>
    </location>
</feature>
<accession>A0ABQ8TC00</accession>